<dbReference type="Pfam" id="PF01638">
    <property type="entry name" value="HxlR"/>
    <property type="match status" value="1"/>
</dbReference>
<evidence type="ECO:0000313" key="6">
    <source>
        <dbReference type="EMBL" id="NYJ37732.1"/>
    </source>
</evidence>
<evidence type="ECO:0000256" key="4">
    <source>
        <dbReference type="SAM" id="MobiDB-lite"/>
    </source>
</evidence>
<organism evidence="6 7">
    <name type="scientific">Nocardiopsis aegyptia</name>
    <dbReference type="NCBI Taxonomy" id="220378"/>
    <lineage>
        <taxon>Bacteria</taxon>
        <taxon>Bacillati</taxon>
        <taxon>Actinomycetota</taxon>
        <taxon>Actinomycetes</taxon>
        <taxon>Streptosporangiales</taxon>
        <taxon>Nocardiopsidaceae</taxon>
        <taxon>Nocardiopsis</taxon>
    </lineage>
</organism>
<dbReference type="Proteomes" id="UP000572051">
    <property type="component" value="Unassembled WGS sequence"/>
</dbReference>
<dbReference type="PANTHER" id="PTHR33204">
    <property type="entry name" value="TRANSCRIPTIONAL REGULATOR, MARR FAMILY"/>
    <property type="match status" value="1"/>
</dbReference>
<proteinExistence type="predicted"/>
<gene>
    <name evidence="6" type="ORF">HNR10_005613</name>
</gene>
<reference evidence="6 7" key="1">
    <citation type="submission" date="2020-07" db="EMBL/GenBank/DDBJ databases">
        <title>Sequencing the genomes of 1000 actinobacteria strains.</title>
        <authorList>
            <person name="Klenk H.-P."/>
        </authorList>
    </citation>
    <scope>NUCLEOTIDE SEQUENCE [LARGE SCALE GENOMIC DNA]</scope>
    <source>
        <strain evidence="6 7">DSM 44442</strain>
    </source>
</reference>
<feature type="region of interest" description="Disordered" evidence="4">
    <location>
        <begin position="143"/>
        <end position="193"/>
    </location>
</feature>
<dbReference type="InterPro" id="IPR036388">
    <property type="entry name" value="WH-like_DNA-bd_sf"/>
</dbReference>
<dbReference type="InterPro" id="IPR036390">
    <property type="entry name" value="WH_DNA-bd_sf"/>
</dbReference>
<keyword evidence="7" id="KW-1185">Reference proteome</keyword>
<dbReference type="AlphaFoldDB" id="A0A7Z0ET18"/>
<evidence type="ECO:0000259" key="5">
    <source>
        <dbReference type="PROSITE" id="PS51118"/>
    </source>
</evidence>
<keyword evidence="1" id="KW-0805">Transcription regulation</keyword>
<dbReference type="PANTHER" id="PTHR33204:SF18">
    <property type="entry name" value="TRANSCRIPTIONAL REGULATORY PROTEIN"/>
    <property type="match status" value="1"/>
</dbReference>
<dbReference type="SUPFAM" id="SSF46785">
    <property type="entry name" value="Winged helix' DNA-binding domain"/>
    <property type="match status" value="1"/>
</dbReference>
<evidence type="ECO:0000256" key="3">
    <source>
        <dbReference type="ARBA" id="ARBA00023163"/>
    </source>
</evidence>
<dbReference type="EMBL" id="JACCFS010000001">
    <property type="protein sequence ID" value="NYJ37732.1"/>
    <property type="molecule type" value="Genomic_DNA"/>
</dbReference>
<evidence type="ECO:0000313" key="7">
    <source>
        <dbReference type="Proteomes" id="UP000572051"/>
    </source>
</evidence>
<evidence type="ECO:0000256" key="2">
    <source>
        <dbReference type="ARBA" id="ARBA00023125"/>
    </source>
</evidence>
<protein>
    <submittedName>
        <fullName evidence="6">DNA-binding HxlR family transcriptional regulator</fullName>
    </submittedName>
</protein>
<keyword evidence="2 6" id="KW-0238">DNA-binding</keyword>
<feature type="compositionally biased region" description="Basic and acidic residues" evidence="4">
    <location>
        <begin position="180"/>
        <end position="193"/>
    </location>
</feature>
<dbReference type="GO" id="GO:0003677">
    <property type="term" value="F:DNA binding"/>
    <property type="evidence" value="ECO:0007669"/>
    <property type="project" value="UniProtKB-KW"/>
</dbReference>
<keyword evidence="3" id="KW-0804">Transcription</keyword>
<evidence type="ECO:0000256" key="1">
    <source>
        <dbReference type="ARBA" id="ARBA00023015"/>
    </source>
</evidence>
<dbReference type="RefSeq" id="WP_179828709.1">
    <property type="nucleotide sequence ID" value="NZ_JACCFS010000001.1"/>
</dbReference>
<sequence>MNIKLDRSLADLRSWHPDECGLVMALDAIGPRSSMLILREALLYGTRRFELFVERVGVTEAVASARLKQLTEAGLLARRPYKEPGSRTRYEYVPTDKGRDLTPVVLALLQWGAKHLQPEGAPLAVVDDASEQPVRVGFVAQDGTERTSEDLRIRPTEHARRAARASRDARAAARAGAARESAEGARDDSAGGK</sequence>
<accession>A0A7Z0ET18</accession>
<feature type="compositionally biased region" description="Basic and acidic residues" evidence="4">
    <location>
        <begin position="143"/>
        <end position="171"/>
    </location>
</feature>
<dbReference type="PROSITE" id="PS51118">
    <property type="entry name" value="HTH_HXLR"/>
    <property type="match status" value="1"/>
</dbReference>
<comment type="caution">
    <text evidence="6">The sequence shown here is derived from an EMBL/GenBank/DDBJ whole genome shotgun (WGS) entry which is preliminary data.</text>
</comment>
<feature type="domain" description="HTH hxlR-type" evidence="5">
    <location>
        <begin position="20"/>
        <end position="120"/>
    </location>
</feature>
<dbReference type="InterPro" id="IPR002577">
    <property type="entry name" value="HTH_HxlR"/>
</dbReference>
<name>A0A7Z0ET18_9ACTN</name>
<dbReference type="Gene3D" id="1.10.10.10">
    <property type="entry name" value="Winged helix-like DNA-binding domain superfamily/Winged helix DNA-binding domain"/>
    <property type="match status" value="1"/>
</dbReference>